<dbReference type="SUPFAM" id="SSF74982">
    <property type="entry name" value="Small protein B (SmpB)"/>
    <property type="match status" value="1"/>
</dbReference>
<dbReference type="NCBIfam" id="TIGR00086">
    <property type="entry name" value="smpB"/>
    <property type="match status" value="1"/>
</dbReference>
<keyword evidence="1 3" id="KW-0963">Cytoplasm</keyword>
<evidence type="ECO:0000256" key="3">
    <source>
        <dbReference type="HAMAP-Rule" id="MF_00023"/>
    </source>
</evidence>
<dbReference type="PROSITE" id="PS01317">
    <property type="entry name" value="SSRP"/>
    <property type="match status" value="1"/>
</dbReference>
<dbReference type="AlphaFoldDB" id="A0A2I9CR37"/>
<sequence>MPRVYTNRRAHHEYELLDRFEAGIALTGSEVKSVRAGGVDFRDAFARLNNGNIELEGLYIPTYTEATYNNHEPRRPRRLLLHREEIGKLRRALEQKGLTLVPTKLYQKGRVFKVELALARGKKLHDKRRAEAEKVVRRELREL</sequence>
<dbReference type="Proteomes" id="UP000236569">
    <property type="component" value="Unassembled WGS sequence"/>
</dbReference>
<dbReference type="RefSeq" id="WP_103127529.1">
    <property type="nucleotide sequence ID" value="NZ_BFAG01000001.1"/>
</dbReference>
<dbReference type="InterPro" id="IPR023620">
    <property type="entry name" value="SmpB"/>
</dbReference>
<comment type="function">
    <text evidence="3">Required for rescue of stalled ribosomes mediated by trans-translation. Binds to transfer-messenger RNA (tmRNA), required for stable association of tmRNA with ribosomes. tmRNA and SmpB together mimic tRNA shape, replacing the anticodon stem-loop with SmpB. tmRNA is encoded by the ssrA gene; the 2 termini fold to resemble tRNA(Ala) and it encodes a 'tag peptide', a short internal open reading frame. During trans-translation Ala-aminoacylated tmRNA acts like a tRNA, entering the A-site of stalled ribosomes, displacing the stalled mRNA. The ribosome then switches to translate the ORF on the tmRNA; the nascent peptide is terminated with the 'tag peptide' encoded by the tmRNA and targeted for degradation. The ribosome is freed to recommence translation, which seems to be the essential function of trans-translation.</text>
</comment>
<name>A0A2I9CR37_9DEIO</name>
<comment type="similarity">
    <text evidence="3">Belongs to the SmpB family.</text>
</comment>
<accession>A0A2I9CR37</accession>
<dbReference type="EMBL" id="BFAG01000001">
    <property type="protein sequence ID" value="GBF03924.1"/>
    <property type="molecule type" value="Genomic_DNA"/>
</dbReference>
<dbReference type="GO" id="GO:0070929">
    <property type="term" value="P:trans-translation"/>
    <property type="evidence" value="ECO:0007669"/>
    <property type="project" value="UniProtKB-UniRule"/>
</dbReference>
<dbReference type="PANTHER" id="PTHR30308:SF2">
    <property type="entry name" value="SSRA-BINDING PROTEIN"/>
    <property type="match status" value="1"/>
</dbReference>
<evidence type="ECO:0000313" key="5">
    <source>
        <dbReference type="Proteomes" id="UP000236569"/>
    </source>
</evidence>
<dbReference type="GO" id="GO:0005829">
    <property type="term" value="C:cytosol"/>
    <property type="evidence" value="ECO:0007669"/>
    <property type="project" value="TreeGrafter"/>
</dbReference>
<evidence type="ECO:0000313" key="4">
    <source>
        <dbReference type="EMBL" id="GBF03924.1"/>
    </source>
</evidence>
<dbReference type="NCBIfam" id="NF003843">
    <property type="entry name" value="PRK05422.1"/>
    <property type="match status" value="1"/>
</dbReference>
<gene>
    <name evidence="3" type="primary">smpB</name>
    <name evidence="4" type="ORF">DAERI_010096</name>
</gene>
<proteinExistence type="inferred from homology"/>
<dbReference type="PANTHER" id="PTHR30308">
    <property type="entry name" value="TMRNA-BINDING COMPONENT OF TRANS-TRANSLATION TAGGING COMPLEX"/>
    <property type="match status" value="1"/>
</dbReference>
<dbReference type="Gene3D" id="2.40.280.10">
    <property type="match status" value="1"/>
</dbReference>
<comment type="subcellular location">
    <subcellularLocation>
        <location evidence="3">Cytoplasm</location>
    </subcellularLocation>
    <text evidence="3">The tmRNA-SmpB complex associates with stalled 70S ribosomes.</text>
</comment>
<organism evidence="4 5">
    <name type="scientific">Deinococcus aerius</name>
    <dbReference type="NCBI Taxonomy" id="200253"/>
    <lineage>
        <taxon>Bacteria</taxon>
        <taxon>Thermotogati</taxon>
        <taxon>Deinococcota</taxon>
        <taxon>Deinococci</taxon>
        <taxon>Deinococcales</taxon>
        <taxon>Deinococcaceae</taxon>
        <taxon>Deinococcus</taxon>
    </lineage>
</organism>
<keyword evidence="2 3" id="KW-0694">RNA-binding</keyword>
<dbReference type="GO" id="GO:0070930">
    <property type="term" value="P:trans-translation-dependent protein tagging"/>
    <property type="evidence" value="ECO:0007669"/>
    <property type="project" value="TreeGrafter"/>
</dbReference>
<dbReference type="Pfam" id="PF01668">
    <property type="entry name" value="SmpB"/>
    <property type="match status" value="1"/>
</dbReference>
<dbReference type="CDD" id="cd09294">
    <property type="entry name" value="SmpB"/>
    <property type="match status" value="1"/>
</dbReference>
<dbReference type="GO" id="GO:0003723">
    <property type="term" value="F:RNA binding"/>
    <property type="evidence" value="ECO:0007669"/>
    <property type="project" value="UniProtKB-UniRule"/>
</dbReference>
<dbReference type="InterPro" id="IPR020081">
    <property type="entry name" value="SsrA-bd_prot_CS"/>
</dbReference>
<dbReference type="HAMAP" id="MF_00023">
    <property type="entry name" value="SmpB"/>
    <property type="match status" value="1"/>
</dbReference>
<dbReference type="OrthoDB" id="9805462at2"/>
<dbReference type="InterPro" id="IPR000037">
    <property type="entry name" value="SsrA-bd_prot"/>
</dbReference>
<comment type="caution">
    <text evidence="4">The sequence shown here is derived from an EMBL/GenBank/DDBJ whole genome shotgun (WGS) entry which is preliminary data.</text>
</comment>
<reference evidence="5" key="1">
    <citation type="submission" date="2018-01" db="EMBL/GenBank/DDBJ databases">
        <title>Draft Genome Sequence of the Radioresistant Bacterium Deinococcus aerius TR0125, Isolated from the Higher Atmosphere above Japan.</title>
        <authorList>
            <person name="Satoh K."/>
            <person name="Arai H."/>
            <person name="Sanzen T."/>
            <person name="Kawaguchi Y."/>
            <person name="Hayashi H."/>
            <person name="Yokobori S."/>
            <person name="Yamagishi A."/>
            <person name="Oono Y."/>
            <person name="Narumi I."/>
        </authorList>
    </citation>
    <scope>NUCLEOTIDE SEQUENCE [LARGE SCALE GENOMIC DNA]</scope>
    <source>
        <strain evidence="5">TR0125</strain>
    </source>
</reference>
<keyword evidence="5" id="KW-1185">Reference proteome</keyword>
<evidence type="ECO:0000256" key="2">
    <source>
        <dbReference type="ARBA" id="ARBA00022884"/>
    </source>
</evidence>
<evidence type="ECO:0000256" key="1">
    <source>
        <dbReference type="ARBA" id="ARBA00022490"/>
    </source>
</evidence>
<protein>
    <recommendedName>
        <fullName evidence="3">SsrA-binding protein</fullName>
    </recommendedName>
    <alternativeName>
        <fullName evidence="3">Small protein B</fullName>
    </alternativeName>
</protein>